<evidence type="ECO:0000313" key="2">
    <source>
        <dbReference type="Proteomes" id="UP000297595"/>
    </source>
</evidence>
<protein>
    <submittedName>
        <fullName evidence="1">Uncharacterized protein</fullName>
    </submittedName>
</protein>
<dbReference type="OrthoDB" id="5395290at2759"/>
<dbReference type="Proteomes" id="UP000297595">
    <property type="component" value="Unassembled WGS sequence"/>
</dbReference>
<accession>A0A7C8KIC6</accession>
<dbReference type="EMBL" id="SOZJ01000008">
    <property type="protein sequence ID" value="TGJ63285.1"/>
    <property type="molecule type" value="Genomic_DNA"/>
</dbReference>
<evidence type="ECO:0000313" key="1">
    <source>
        <dbReference type="EMBL" id="TGJ63285.1"/>
    </source>
</evidence>
<dbReference type="AlphaFoldDB" id="A0A7C8KIC6"/>
<reference evidence="1 2" key="1">
    <citation type="submission" date="2019-03" db="EMBL/GenBank/DDBJ databases">
        <title>Nematode-trapping fungi genome.</title>
        <authorList>
            <person name="Vidal-Diez De Ulzurrun G."/>
        </authorList>
    </citation>
    <scope>NUCLEOTIDE SEQUENCE [LARGE SCALE GENOMIC DNA]</scope>
    <source>
        <strain evidence="1 2">TWF154</strain>
    </source>
</reference>
<gene>
    <name evidence="1" type="ORF">EYR41_011218</name>
</gene>
<sequence length="120" mass="13536">MRIRAYASEPGATSSRLTAFHKRGIHEKVYRNWLSPGSARTDSSTYDEVLQRVKYELYAIKRRARSDSPESAIFVGDGTKDRNVRATLEISDQILADSRLPSKGYLNFRISSDFQAFGAS</sequence>
<name>A0A7C8KIC6_ORBOL</name>
<proteinExistence type="predicted"/>
<comment type="caution">
    <text evidence="1">The sequence shown here is derived from an EMBL/GenBank/DDBJ whole genome shotgun (WGS) entry which is preliminary data.</text>
</comment>
<organism evidence="1 2">
    <name type="scientific">Orbilia oligospora</name>
    <name type="common">Nematode-trapping fungus</name>
    <name type="synonym">Arthrobotrys oligospora</name>
    <dbReference type="NCBI Taxonomy" id="2813651"/>
    <lineage>
        <taxon>Eukaryota</taxon>
        <taxon>Fungi</taxon>
        <taxon>Dikarya</taxon>
        <taxon>Ascomycota</taxon>
        <taxon>Pezizomycotina</taxon>
        <taxon>Orbiliomycetes</taxon>
        <taxon>Orbiliales</taxon>
        <taxon>Orbiliaceae</taxon>
        <taxon>Orbilia</taxon>
    </lineage>
</organism>